<dbReference type="EMBL" id="KZ293685">
    <property type="protein sequence ID" value="PBK86314.1"/>
    <property type="molecule type" value="Genomic_DNA"/>
</dbReference>
<name>A0A2H3CXV9_ARMGA</name>
<reference evidence="2" key="1">
    <citation type="journal article" date="2017" name="Nat. Ecol. Evol.">
        <title>Genome expansion and lineage-specific genetic innovations in the forest pathogenic fungi Armillaria.</title>
        <authorList>
            <person name="Sipos G."/>
            <person name="Prasanna A.N."/>
            <person name="Walter M.C."/>
            <person name="O'Connor E."/>
            <person name="Balint B."/>
            <person name="Krizsan K."/>
            <person name="Kiss B."/>
            <person name="Hess J."/>
            <person name="Varga T."/>
            <person name="Slot J."/>
            <person name="Riley R."/>
            <person name="Boka B."/>
            <person name="Rigling D."/>
            <person name="Barry K."/>
            <person name="Lee J."/>
            <person name="Mihaltcheva S."/>
            <person name="LaButti K."/>
            <person name="Lipzen A."/>
            <person name="Waldron R."/>
            <person name="Moloney N.M."/>
            <person name="Sperisen C."/>
            <person name="Kredics L."/>
            <person name="Vagvoelgyi C."/>
            <person name="Patrignani A."/>
            <person name="Fitzpatrick D."/>
            <person name="Nagy I."/>
            <person name="Doyle S."/>
            <person name="Anderson J.B."/>
            <person name="Grigoriev I.V."/>
            <person name="Gueldener U."/>
            <person name="Muensterkoetter M."/>
            <person name="Nagy L.G."/>
        </authorList>
    </citation>
    <scope>NUCLEOTIDE SEQUENCE [LARGE SCALE GENOMIC DNA]</scope>
    <source>
        <strain evidence="2">Ar21-2</strain>
    </source>
</reference>
<protein>
    <recommendedName>
        <fullName evidence="3">JmjC domain-containing protein</fullName>
    </recommendedName>
</protein>
<gene>
    <name evidence="1" type="ORF">ARMGADRAFT_1086785</name>
</gene>
<evidence type="ECO:0000313" key="1">
    <source>
        <dbReference type="EMBL" id="PBK86314.1"/>
    </source>
</evidence>
<dbReference type="OrthoDB" id="3270451at2759"/>
<dbReference type="Gene3D" id="2.60.120.650">
    <property type="entry name" value="Cupin"/>
    <property type="match status" value="1"/>
</dbReference>
<dbReference type="AlphaFoldDB" id="A0A2H3CXV9"/>
<proteinExistence type="predicted"/>
<organism evidence="1 2">
    <name type="scientific">Armillaria gallica</name>
    <name type="common">Bulbous honey fungus</name>
    <name type="synonym">Armillaria bulbosa</name>
    <dbReference type="NCBI Taxonomy" id="47427"/>
    <lineage>
        <taxon>Eukaryota</taxon>
        <taxon>Fungi</taxon>
        <taxon>Dikarya</taxon>
        <taxon>Basidiomycota</taxon>
        <taxon>Agaricomycotina</taxon>
        <taxon>Agaricomycetes</taxon>
        <taxon>Agaricomycetidae</taxon>
        <taxon>Agaricales</taxon>
        <taxon>Marasmiineae</taxon>
        <taxon>Physalacriaceae</taxon>
        <taxon>Armillaria</taxon>
    </lineage>
</organism>
<evidence type="ECO:0008006" key="3">
    <source>
        <dbReference type="Google" id="ProtNLM"/>
    </source>
</evidence>
<dbReference type="SUPFAM" id="SSF51197">
    <property type="entry name" value="Clavaminate synthase-like"/>
    <property type="match status" value="1"/>
</dbReference>
<keyword evidence="2" id="KW-1185">Reference proteome</keyword>
<accession>A0A2H3CXV9</accession>
<evidence type="ECO:0000313" key="2">
    <source>
        <dbReference type="Proteomes" id="UP000217790"/>
    </source>
</evidence>
<dbReference type="Proteomes" id="UP000217790">
    <property type="component" value="Unassembled WGS sequence"/>
</dbReference>
<dbReference type="InParanoid" id="A0A2H3CXV9"/>
<sequence length="270" mass="30279">MSLRDMYEESLEENGHALSALSLPCQIPDFGHSLQSVLSTDIKAFKQTSVHTEHIFETEFYPTSATNFWFVVMKGSIDHFKPHNLGVGTVVQVLCGHQLWYLFRCRVGNGYISALKDWNPDLIKDGKGWNATLVVLEPGNALYIQPETLHAVVTLEHSIVHGEKFYATVTLPKTVSGWVGTCMRRVKINETVYAQLRDVILCLMVYYNLGIEATDPHIPEMQTGEGLLDIVALGNLCLFLSALENFAALNYPKANSTLPKARRAYLDLIY</sequence>